<protein>
    <submittedName>
        <fullName evidence="12">Metabotropic glutamate receptor 3</fullName>
    </submittedName>
</protein>
<dbReference type="Pfam" id="PF00003">
    <property type="entry name" value="7tm_3"/>
    <property type="match status" value="1"/>
</dbReference>
<dbReference type="InterPro" id="IPR002455">
    <property type="entry name" value="GPCR3_GABA-B"/>
</dbReference>
<dbReference type="PRINTS" id="PR01176">
    <property type="entry name" value="GABABRECEPTR"/>
</dbReference>
<dbReference type="OrthoDB" id="43432at2759"/>
<evidence type="ECO:0000313" key="13">
    <source>
        <dbReference type="Proteomes" id="UP001153069"/>
    </source>
</evidence>
<comment type="caution">
    <text evidence="12">The sequence shown here is derived from an EMBL/GenBank/DDBJ whole genome shotgun (WGS) entry which is preliminary data.</text>
</comment>
<keyword evidence="13" id="KW-1185">Reference proteome</keyword>
<evidence type="ECO:0000256" key="2">
    <source>
        <dbReference type="ARBA" id="ARBA00022692"/>
    </source>
</evidence>
<organism evidence="12 13">
    <name type="scientific">Seminavis robusta</name>
    <dbReference type="NCBI Taxonomy" id="568900"/>
    <lineage>
        <taxon>Eukaryota</taxon>
        <taxon>Sar</taxon>
        <taxon>Stramenopiles</taxon>
        <taxon>Ochrophyta</taxon>
        <taxon>Bacillariophyta</taxon>
        <taxon>Bacillariophyceae</taxon>
        <taxon>Bacillariophycidae</taxon>
        <taxon>Naviculales</taxon>
        <taxon>Naviculaceae</taxon>
        <taxon>Seminavis</taxon>
    </lineage>
</organism>
<dbReference type="CDD" id="cd15047">
    <property type="entry name" value="7tmC_GABA-B-like"/>
    <property type="match status" value="1"/>
</dbReference>
<evidence type="ECO:0000256" key="7">
    <source>
        <dbReference type="ARBA" id="ARBA00023180"/>
    </source>
</evidence>
<evidence type="ECO:0000256" key="9">
    <source>
        <dbReference type="SAM" id="MobiDB-lite"/>
    </source>
</evidence>
<reference evidence="12" key="1">
    <citation type="submission" date="2020-06" db="EMBL/GenBank/DDBJ databases">
        <authorList>
            <consortium name="Plant Systems Biology data submission"/>
        </authorList>
    </citation>
    <scope>NUCLEOTIDE SEQUENCE</scope>
    <source>
        <strain evidence="12">D6</strain>
    </source>
</reference>
<keyword evidence="5 10" id="KW-0472">Membrane</keyword>
<dbReference type="AlphaFoldDB" id="A0A9N8EPS4"/>
<accession>A0A9N8EPS4</accession>
<evidence type="ECO:0000256" key="10">
    <source>
        <dbReference type="SAM" id="Phobius"/>
    </source>
</evidence>
<dbReference type="PROSITE" id="PS50259">
    <property type="entry name" value="G_PROTEIN_RECEP_F3_4"/>
    <property type="match status" value="1"/>
</dbReference>
<feature type="transmembrane region" description="Helical" evidence="10">
    <location>
        <begin position="620"/>
        <end position="641"/>
    </location>
</feature>
<sequence>MTLTSAVGGVSISGSSSSKVVGQQEGSEVLKVYDRFRNETYRNVHLVNFQTITKEERHLLIPQLTYEAAAFLATRHLNERNSSIVPNLTNRMKGCDIKFSYEMTETQYNRLVALTSLQKIATRPDLRVGDWHRYPRPAAIIGGAYSSVSLALANLAGVYQIPQISGSASSAVLDDKTPAPYFSRSFPTNEADAEALMIYYDSLGVTHFGCIHVRDLYGSSFSSALSNAAVKHGIHVYFTAFEAKDDQSLKDGLKHLQSTQVRYFFGIIYHDSRETVFREGYNMGIMGHPGFTWILSDSSSNLASKDYSLDYETESDLAKAVNGVGIFIHPVLQEILEKDFKTNQQLQQDFVVAHPPNLLPILQNHSFANTTMLPSIFTGMVYDAVITVGLAALLHFFSPDQFLQGIRRQSFEGATGYVTYNTVTGTRDLLGLRYAITNIIIAEDREQFTPGKIQFKSTTPVAIEFPSKVVDLGLGPFIYADNTTSVPPALPHLDEDMNLIPLGVQGFGWGLMGFIMVLSIGCIAFALRYSRKRAVSSAQPAFLVMIASGCLLMASAILPMSLQEPARESRLDIACMSNLYLICIGFCISYSALFCKLYRINQLQQGARQYRRVQVNVKDVLFPLVIMVGLNLVVLVTWSVVDPLVWERKIEHSRDRFDRPTSSYAICSSNSQTLETLFGALLLAINFVALALANWESYKGRDLPTEFNETSRIAMSMFFLIEAIIIGSPILLAAQGNPAATFLVKAVLIFCTCLAIIGPMFLPIWNLQTGRENAKRSVITASNTNTNTNTNTTRGADMVHTVTP</sequence>
<feature type="transmembrane region" description="Helical" evidence="10">
    <location>
        <begin position="507"/>
        <end position="529"/>
    </location>
</feature>
<name>A0A9N8EPS4_9STRA</name>
<keyword evidence="8" id="KW-0807">Transducer</keyword>
<dbReference type="Pfam" id="PF01094">
    <property type="entry name" value="ANF_receptor"/>
    <property type="match status" value="1"/>
</dbReference>
<evidence type="ECO:0000256" key="6">
    <source>
        <dbReference type="ARBA" id="ARBA00023170"/>
    </source>
</evidence>
<proteinExistence type="predicted"/>
<evidence type="ECO:0000256" key="1">
    <source>
        <dbReference type="ARBA" id="ARBA00004141"/>
    </source>
</evidence>
<evidence type="ECO:0000256" key="8">
    <source>
        <dbReference type="ARBA" id="ARBA00023224"/>
    </source>
</evidence>
<dbReference type="EMBL" id="CAICTM010001467">
    <property type="protein sequence ID" value="CAB9523899.1"/>
    <property type="molecule type" value="Genomic_DNA"/>
</dbReference>
<dbReference type="InterPro" id="IPR001828">
    <property type="entry name" value="ANF_lig-bd_rcpt"/>
</dbReference>
<evidence type="ECO:0000259" key="11">
    <source>
        <dbReference type="PROSITE" id="PS50259"/>
    </source>
</evidence>
<comment type="subcellular location">
    <subcellularLocation>
        <location evidence="1">Membrane</location>
        <topology evidence="1">Multi-pass membrane protein</topology>
    </subcellularLocation>
</comment>
<feature type="transmembrane region" description="Helical" evidence="10">
    <location>
        <begin position="579"/>
        <end position="599"/>
    </location>
</feature>
<feature type="transmembrane region" description="Helical" evidence="10">
    <location>
        <begin position="541"/>
        <end position="559"/>
    </location>
</feature>
<keyword evidence="2 10" id="KW-0812">Transmembrane</keyword>
<evidence type="ECO:0000256" key="4">
    <source>
        <dbReference type="ARBA" id="ARBA00023040"/>
    </source>
</evidence>
<dbReference type="PANTHER" id="PTHR10519">
    <property type="entry name" value="GABA-B RECEPTOR"/>
    <property type="match status" value="1"/>
</dbReference>
<dbReference type="InterPro" id="IPR028082">
    <property type="entry name" value="Peripla_BP_I"/>
</dbReference>
<feature type="transmembrane region" description="Helical" evidence="10">
    <location>
        <begin position="746"/>
        <end position="767"/>
    </location>
</feature>
<dbReference type="PRINTS" id="PR00248">
    <property type="entry name" value="GPCRMGR"/>
</dbReference>
<feature type="transmembrane region" description="Helical" evidence="10">
    <location>
        <begin position="677"/>
        <end position="695"/>
    </location>
</feature>
<keyword evidence="3 10" id="KW-1133">Transmembrane helix</keyword>
<gene>
    <name evidence="12" type="ORF">SEMRO_1469_G275330.1</name>
</gene>
<feature type="compositionally biased region" description="Low complexity" evidence="9">
    <location>
        <begin position="783"/>
        <end position="793"/>
    </location>
</feature>
<dbReference type="PANTHER" id="PTHR10519:SF20">
    <property type="entry name" value="G-PROTEIN COUPLED RECEPTOR 156-RELATED"/>
    <property type="match status" value="1"/>
</dbReference>
<keyword evidence="4" id="KW-0297">G-protein coupled receptor</keyword>
<dbReference type="Gene3D" id="3.40.50.2300">
    <property type="match status" value="2"/>
</dbReference>
<dbReference type="SUPFAM" id="SSF53822">
    <property type="entry name" value="Periplasmic binding protein-like I"/>
    <property type="match status" value="1"/>
</dbReference>
<evidence type="ECO:0000256" key="3">
    <source>
        <dbReference type="ARBA" id="ARBA00022989"/>
    </source>
</evidence>
<dbReference type="GO" id="GO:0004965">
    <property type="term" value="F:G protein-coupled GABA receptor activity"/>
    <property type="evidence" value="ECO:0007669"/>
    <property type="project" value="InterPro"/>
</dbReference>
<dbReference type="InterPro" id="IPR000337">
    <property type="entry name" value="GPCR_3"/>
</dbReference>
<dbReference type="GO" id="GO:0038039">
    <property type="term" value="C:G protein-coupled receptor heterodimeric complex"/>
    <property type="evidence" value="ECO:0007669"/>
    <property type="project" value="TreeGrafter"/>
</dbReference>
<dbReference type="InterPro" id="IPR017978">
    <property type="entry name" value="GPCR_3_C"/>
</dbReference>
<keyword evidence="6 12" id="KW-0675">Receptor</keyword>
<evidence type="ECO:0000256" key="5">
    <source>
        <dbReference type="ARBA" id="ARBA00023136"/>
    </source>
</evidence>
<evidence type="ECO:0000313" key="12">
    <source>
        <dbReference type="EMBL" id="CAB9523899.1"/>
    </source>
</evidence>
<feature type="region of interest" description="Disordered" evidence="9">
    <location>
        <begin position="783"/>
        <end position="804"/>
    </location>
</feature>
<feature type="domain" description="G-protein coupled receptors family 3 profile" evidence="11">
    <location>
        <begin position="574"/>
        <end position="763"/>
    </location>
</feature>
<feature type="transmembrane region" description="Helical" evidence="10">
    <location>
        <begin position="716"/>
        <end position="734"/>
    </location>
</feature>
<keyword evidence="7" id="KW-0325">Glycoprotein</keyword>
<dbReference type="Proteomes" id="UP001153069">
    <property type="component" value="Unassembled WGS sequence"/>
</dbReference>